<dbReference type="AlphaFoldDB" id="A0A9J7M1A9"/>
<dbReference type="Pfam" id="PF02137">
    <property type="entry name" value="A_deamin"/>
    <property type="match status" value="1"/>
</dbReference>
<reference evidence="6" key="2">
    <citation type="submission" date="2025-08" db="UniProtKB">
        <authorList>
            <consortium name="RefSeq"/>
        </authorList>
    </citation>
    <scope>IDENTIFICATION</scope>
    <source>
        <strain evidence="6">S238N-H82</strain>
        <tissue evidence="6">Testes</tissue>
    </source>
</reference>
<feature type="domain" description="A to I editase" evidence="4">
    <location>
        <begin position="379"/>
        <end position="724"/>
    </location>
</feature>
<dbReference type="OrthoDB" id="10268011at2759"/>
<dbReference type="GO" id="GO:0003726">
    <property type="term" value="F:double-stranded RNA adenosine deaminase activity"/>
    <property type="evidence" value="ECO:0000318"/>
    <property type="project" value="GO_Central"/>
</dbReference>
<protein>
    <submittedName>
        <fullName evidence="6">Double-stranded RNA-specific adenosine deaminase-like</fullName>
    </submittedName>
</protein>
<feature type="compositionally biased region" description="Basic and acidic residues" evidence="2">
    <location>
        <begin position="308"/>
        <end position="318"/>
    </location>
</feature>
<dbReference type="GO" id="GO:0006396">
    <property type="term" value="P:RNA processing"/>
    <property type="evidence" value="ECO:0000318"/>
    <property type="project" value="GO_Central"/>
</dbReference>
<organism evidence="5 6">
    <name type="scientific">Branchiostoma floridae</name>
    <name type="common">Florida lancelet</name>
    <name type="synonym">Amphioxus</name>
    <dbReference type="NCBI Taxonomy" id="7739"/>
    <lineage>
        <taxon>Eukaryota</taxon>
        <taxon>Metazoa</taxon>
        <taxon>Chordata</taxon>
        <taxon>Cephalochordata</taxon>
        <taxon>Leptocardii</taxon>
        <taxon>Amphioxiformes</taxon>
        <taxon>Branchiostomatidae</taxon>
        <taxon>Branchiostoma</taxon>
    </lineage>
</organism>
<dbReference type="OMA" id="GNCKDTR"/>
<dbReference type="Gene3D" id="3.30.160.20">
    <property type="match status" value="1"/>
</dbReference>
<evidence type="ECO:0000313" key="5">
    <source>
        <dbReference type="Proteomes" id="UP000001554"/>
    </source>
</evidence>
<dbReference type="InterPro" id="IPR044455">
    <property type="entry name" value="ADAD1_DSRM"/>
</dbReference>
<dbReference type="SMART" id="SM00358">
    <property type="entry name" value="DSRM"/>
    <property type="match status" value="1"/>
</dbReference>
<dbReference type="GO" id="GO:0005737">
    <property type="term" value="C:cytoplasm"/>
    <property type="evidence" value="ECO:0000318"/>
    <property type="project" value="GO_Central"/>
</dbReference>
<sequence length="726" mass="79220">MDKDFFYQISQQQQNLQAPGSSSGPALRLPRSFPRVVETSGSGGRSQQTTSPTAVVSPSPQAPSAWGTTAGGAWGGAQSFASVVGRNSPKQNQPQVAARPRTNPPALNGSTTPTNQPAAAGATAARPTQHQASAAGGDPYPPPQTQPALYDTEFVSDNPNVYTSYPDAGKIAPPKDIPQELIDGFLNGRRQPVSALNEYCQLKRHKLEFNEVAGTGPLHCPQFAYQATIDGRPFKPGQGRTKKDAKAAAAKLTLSILLGMEEENVEDFGKPKGVKLHDQYGRETFIPHQNKANVYLPQQIQPLPQQSREQRVEPERPRPSAIPPVVPGLPTHADMVAAMARSFFQRTVAGPFPQMKSAERNLAVIVVKKGRVDAGEVVAMGTGNSCVMGKNIGTDGRTLNDCHAEVVVRRSLLRYLYRELKNVLEGSGSIFEKHSDSLLLVLKEGVSFHLYLTTAPCGDAATHITRDDPTRVRVTQDDLSLMASGEHKPTFDSVQHGALSIKGQAGFSTRPLNKGAKLGYTWDQLRGTDQIGTMSCSDKLAKWNVLGLQGALLSHFIEPVYLSSVTFGTNYDHGQLSRALCCRIDDHISADLPDEYINTHPRLGRVTENVTLPDIADFGRISLNWCKGDESLEIVNTDTGRSTETSPFRTGALGASRLSKAGYLMRFKAMCTLARRQDLAAASNYNQAKMMCQNYQEAKRQLYDHLVRRGFGTWMSKPEEEEHFQK</sequence>
<dbReference type="Pfam" id="PF00035">
    <property type="entry name" value="dsrm"/>
    <property type="match status" value="1"/>
</dbReference>
<dbReference type="PROSITE" id="PS50137">
    <property type="entry name" value="DS_RBD"/>
    <property type="match status" value="1"/>
</dbReference>
<dbReference type="PANTHER" id="PTHR10910:SF145">
    <property type="entry name" value="DOUBLE-STRANDED RNA-SPECIFIC ADENOSINE DEAMINASE-LIKE"/>
    <property type="match status" value="1"/>
</dbReference>
<dbReference type="InterPro" id="IPR002466">
    <property type="entry name" value="A_deamin"/>
</dbReference>
<evidence type="ECO:0000313" key="6">
    <source>
        <dbReference type="RefSeq" id="XP_035691285.1"/>
    </source>
</evidence>
<evidence type="ECO:0000256" key="2">
    <source>
        <dbReference type="SAM" id="MobiDB-lite"/>
    </source>
</evidence>
<dbReference type="GeneID" id="118426132"/>
<dbReference type="GO" id="GO:0005730">
    <property type="term" value="C:nucleolus"/>
    <property type="evidence" value="ECO:0000318"/>
    <property type="project" value="GO_Central"/>
</dbReference>
<dbReference type="InterPro" id="IPR014720">
    <property type="entry name" value="dsRBD_dom"/>
</dbReference>
<dbReference type="SMART" id="SM00552">
    <property type="entry name" value="ADEAMc"/>
    <property type="match status" value="1"/>
</dbReference>
<dbReference type="GO" id="GO:0006382">
    <property type="term" value="P:adenosine to inosine editing"/>
    <property type="evidence" value="ECO:0000318"/>
    <property type="project" value="GO_Central"/>
</dbReference>
<evidence type="ECO:0000259" key="3">
    <source>
        <dbReference type="PROSITE" id="PS50137"/>
    </source>
</evidence>
<proteinExistence type="predicted"/>
<dbReference type="SUPFAM" id="SSF54768">
    <property type="entry name" value="dsRNA-binding domain-like"/>
    <property type="match status" value="1"/>
</dbReference>
<dbReference type="KEGG" id="bfo:118426132"/>
<dbReference type="RefSeq" id="XP_035691285.1">
    <property type="nucleotide sequence ID" value="XM_035835392.1"/>
</dbReference>
<reference evidence="5" key="1">
    <citation type="journal article" date="2020" name="Nat. Ecol. Evol.">
        <title>Deeply conserved synteny resolves early events in vertebrate evolution.</title>
        <authorList>
            <person name="Simakov O."/>
            <person name="Marletaz F."/>
            <person name="Yue J.X."/>
            <person name="O'Connell B."/>
            <person name="Jenkins J."/>
            <person name="Brandt A."/>
            <person name="Calef R."/>
            <person name="Tung C.H."/>
            <person name="Huang T.K."/>
            <person name="Schmutz J."/>
            <person name="Satoh N."/>
            <person name="Yu J.K."/>
            <person name="Putnam N.H."/>
            <person name="Green R.E."/>
            <person name="Rokhsar D.S."/>
        </authorList>
    </citation>
    <scope>NUCLEOTIDE SEQUENCE [LARGE SCALE GENOMIC DNA]</scope>
    <source>
        <strain evidence="5">S238N-H82</strain>
    </source>
</reference>
<accession>A0A9J7M1A9</accession>
<feature type="domain" description="DRBM" evidence="3">
    <location>
        <begin position="191"/>
        <end position="259"/>
    </location>
</feature>
<evidence type="ECO:0000256" key="1">
    <source>
        <dbReference type="PROSITE-ProRule" id="PRU00266"/>
    </source>
</evidence>
<dbReference type="Proteomes" id="UP000001554">
    <property type="component" value="Chromosome 11"/>
</dbReference>
<feature type="compositionally biased region" description="Low complexity" evidence="2">
    <location>
        <begin position="111"/>
        <end position="128"/>
    </location>
</feature>
<feature type="region of interest" description="Disordered" evidence="2">
    <location>
        <begin position="302"/>
        <end position="328"/>
    </location>
</feature>
<feature type="compositionally biased region" description="Polar residues" evidence="2">
    <location>
        <begin position="8"/>
        <end position="24"/>
    </location>
</feature>
<dbReference type="PROSITE" id="PS50141">
    <property type="entry name" value="A_DEAMIN_EDITASE"/>
    <property type="match status" value="1"/>
</dbReference>
<evidence type="ECO:0000259" key="4">
    <source>
        <dbReference type="PROSITE" id="PS50141"/>
    </source>
</evidence>
<dbReference type="GO" id="GO:0003725">
    <property type="term" value="F:double-stranded RNA binding"/>
    <property type="evidence" value="ECO:0000318"/>
    <property type="project" value="GO_Central"/>
</dbReference>
<dbReference type="GO" id="GO:0008251">
    <property type="term" value="F:tRNA-specific adenosine deaminase activity"/>
    <property type="evidence" value="ECO:0000318"/>
    <property type="project" value="GO_Central"/>
</dbReference>
<feature type="region of interest" description="Disordered" evidence="2">
    <location>
        <begin position="1"/>
        <end position="148"/>
    </location>
</feature>
<keyword evidence="5" id="KW-1185">Reference proteome</keyword>
<keyword evidence="1" id="KW-0694">RNA-binding</keyword>
<dbReference type="CDD" id="cd19905">
    <property type="entry name" value="DSRM_ADAD1"/>
    <property type="match status" value="1"/>
</dbReference>
<name>A0A9J7M1A9_BRAFL</name>
<dbReference type="PANTHER" id="PTHR10910">
    <property type="entry name" value="EUKARYOTE SPECIFIC DSRNA BINDING PROTEIN"/>
    <property type="match status" value="1"/>
</dbReference>
<gene>
    <name evidence="6" type="primary">LOC118426132</name>
</gene>